<dbReference type="GO" id="GO:0015074">
    <property type="term" value="P:DNA integration"/>
    <property type="evidence" value="ECO:0007669"/>
    <property type="project" value="UniProtKB-KW"/>
</dbReference>
<dbReference type="KEGG" id="fmr:Fuma_01387"/>
<dbReference type="GO" id="GO:0003677">
    <property type="term" value="F:DNA binding"/>
    <property type="evidence" value="ECO:0007669"/>
    <property type="project" value="UniProtKB-UniRule"/>
</dbReference>
<dbReference type="InterPro" id="IPR004107">
    <property type="entry name" value="Integrase_SAM-like_N"/>
</dbReference>
<evidence type="ECO:0000256" key="3">
    <source>
        <dbReference type="ARBA" id="ARBA00023125"/>
    </source>
</evidence>
<dbReference type="PANTHER" id="PTHR30349">
    <property type="entry name" value="PHAGE INTEGRASE-RELATED"/>
    <property type="match status" value="1"/>
</dbReference>
<sequence>MTPWQSRTTVLTKRMADDMKLRNFAQATIDAYTYHVGRFAEFLGKSPEQASAEDVRSFQLHLIEVRKVGWSSFNQAVCGLRFLYRHTYPREWVVKMVPFDKRPKTLPEVLSGEEVSRLIECTTNIKHRTFLLTLYSAGLRLNEAAHLKIADIDSQRMQLRVTCGKGAKERRVPLSPRLLKELREYWKQYRPVTYLFPGRTRDVPLAPTTIQKVIKASTARAGIERNITPHTMRHSFATHLLEAGVDLLAISRLLGHKSFSTTMKYLHVRRLHLNSVPSPADWLPVRQLPGWAAPGAADVSVRSDGRKPTTD</sequence>
<dbReference type="Gene3D" id="1.10.443.10">
    <property type="entry name" value="Intergrase catalytic core"/>
    <property type="match status" value="1"/>
</dbReference>
<protein>
    <submittedName>
        <fullName evidence="9">Tyrosine recombinase XerD</fullName>
    </submittedName>
</protein>
<evidence type="ECO:0000313" key="11">
    <source>
        <dbReference type="Proteomes" id="UP000187735"/>
    </source>
</evidence>
<keyword evidence="2" id="KW-0229">DNA integration</keyword>
<comment type="similarity">
    <text evidence="1">Belongs to the 'phage' integrase family.</text>
</comment>
<accession>A0A1P8WCZ6</accession>
<dbReference type="InterPro" id="IPR013762">
    <property type="entry name" value="Integrase-like_cat_sf"/>
</dbReference>
<dbReference type="STRING" id="1891926.Fuma_01387"/>
<evidence type="ECO:0000313" key="9">
    <source>
        <dbReference type="EMBL" id="APZ91936.1"/>
    </source>
</evidence>
<organism evidence="9 11">
    <name type="scientific">Fuerstiella marisgermanici</name>
    <dbReference type="NCBI Taxonomy" id="1891926"/>
    <lineage>
        <taxon>Bacteria</taxon>
        <taxon>Pseudomonadati</taxon>
        <taxon>Planctomycetota</taxon>
        <taxon>Planctomycetia</taxon>
        <taxon>Planctomycetales</taxon>
        <taxon>Planctomycetaceae</taxon>
        <taxon>Fuerstiella</taxon>
    </lineage>
</organism>
<dbReference type="KEGG" id="fmr:Fuma_01534"/>
<gene>
    <name evidence="9" type="primary">xerD_7</name>
    <name evidence="10" type="synonym">xerD_10</name>
    <name evidence="8" type="synonym">xerD_5</name>
    <name evidence="8" type="ORF">Fuma_01387</name>
    <name evidence="9" type="ORF">Fuma_01534</name>
    <name evidence="10" type="ORF">Fuma_02589</name>
</gene>
<evidence type="ECO:0000256" key="1">
    <source>
        <dbReference type="ARBA" id="ARBA00008857"/>
    </source>
</evidence>
<dbReference type="Proteomes" id="UP000187735">
    <property type="component" value="Chromosome"/>
</dbReference>
<evidence type="ECO:0000256" key="5">
    <source>
        <dbReference type="PROSITE-ProRule" id="PRU01248"/>
    </source>
</evidence>
<name>A0A1P8WCZ6_9PLAN</name>
<dbReference type="EMBL" id="CP017641">
    <property type="protein sequence ID" value="APZ92977.1"/>
    <property type="molecule type" value="Genomic_DNA"/>
</dbReference>
<evidence type="ECO:0000259" key="7">
    <source>
        <dbReference type="PROSITE" id="PS51900"/>
    </source>
</evidence>
<evidence type="ECO:0000256" key="4">
    <source>
        <dbReference type="ARBA" id="ARBA00023172"/>
    </source>
</evidence>
<evidence type="ECO:0000259" key="6">
    <source>
        <dbReference type="PROSITE" id="PS51898"/>
    </source>
</evidence>
<dbReference type="InterPro" id="IPR011010">
    <property type="entry name" value="DNA_brk_join_enz"/>
</dbReference>
<dbReference type="EMBL" id="CP017641">
    <property type="protein sequence ID" value="APZ91936.1"/>
    <property type="molecule type" value="Genomic_DNA"/>
</dbReference>
<proteinExistence type="inferred from homology"/>
<dbReference type="InterPro" id="IPR050090">
    <property type="entry name" value="Tyrosine_recombinase_XerCD"/>
</dbReference>
<dbReference type="EMBL" id="CP017641">
    <property type="protein sequence ID" value="APZ91793.1"/>
    <property type="molecule type" value="Genomic_DNA"/>
</dbReference>
<dbReference type="InterPro" id="IPR002104">
    <property type="entry name" value="Integrase_catalytic"/>
</dbReference>
<dbReference type="RefSeq" id="WP_083732551.1">
    <property type="nucleotide sequence ID" value="NZ_CP017641.1"/>
</dbReference>
<keyword evidence="3 5" id="KW-0238">DNA-binding</keyword>
<dbReference type="Gene3D" id="1.10.150.130">
    <property type="match status" value="1"/>
</dbReference>
<dbReference type="OrthoDB" id="9801717at2"/>
<dbReference type="AlphaFoldDB" id="A0A1P8WCZ6"/>
<dbReference type="InterPro" id="IPR044068">
    <property type="entry name" value="CB"/>
</dbReference>
<feature type="domain" description="Tyr recombinase" evidence="6">
    <location>
        <begin position="105"/>
        <end position="278"/>
    </location>
</feature>
<evidence type="ECO:0000313" key="8">
    <source>
        <dbReference type="EMBL" id="APZ91793.1"/>
    </source>
</evidence>
<reference evidence="9 11" key="1">
    <citation type="journal article" date="2016" name="Front. Microbiol.">
        <title>Fuerstia marisgermanicae gen. nov., sp. nov., an Unusual Member of the Phylum Planctomycetes from the German Wadden Sea.</title>
        <authorList>
            <person name="Kohn T."/>
            <person name="Heuer A."/>
            <person name="Jogler M."/>
            <person name="Vollmers J."/>
            <person name="Boedeker C."/>
            <person name="Bunk B."/>
            <person name="Rast P."/>
            <person name="Borchert D."/>
            <person name="Glockner I."/>
            <person name="Freese H.M."/>
            <person name="Klenk H.P."/>
            <person name="Overmann J."/>
            <person name="Kaster A.K."/>
            <person name="Rohde M."/>
            <person name="Wiegand S."/>
            <person name="Jogler C."/>
        </authorList>
    </citation>
    <scope>NUCLEOTIDE SEQUENCE [LARGE SCALE GENOMIC DNA]</scope>
    <source>
        <strain evidence="9 11">NH11</strain>
    </source>
</reference>
<dbReference type="SUPFAM" id="SSF56349">
    <property type="entry name" value="DNA breaking-rejoining enzymes"/>
    <property type="match status" value="1"/>
</dbReference>
<feature type="domain" description="Core-binding (CB)" evidence="7">
    <location>
        <begin position="1"/>
        <end position="88"/>
    </location>
</feature>
<dbReference type="PROSITE" id="PS51900">
    <property type="entry name" value="CB"/>
    <property type="match status" value="1"/>
</dbReference>
<dbReference type="Pfam" id="PF00589">
    <property type="entry name" value="Phage_integrase"/>
    <property type="match status" value="1"/>
</dbReference>
<evidence type="ECO:0000256" key="2">
    <source>
        <dbReference type="ARBA" id="ARBA00022908"/>
    </source>
</evidence>
<dbReference type="InterPro" id="IPR010998">
    <property type="entry name" value="Integrase_recombinase_N"/>
</dbReference>
<keyword evidence="4" id="KW-0233">DNA recombination</keyword>
<dbReference type="KEGG" id="fmr:Fuma_02589"/>
<dbReference type="Pfam" id="PF13495">
    <property type="entry name" value="Phage_int_SAM_4"/>
    <property type="match status" value="1"/>
</dbReference>
<dbReference type="GO" id="GO:0006310">
    <property type="term" value="P:DNA recombination"/>
    <property type="evidence" value="ECO:0007669"/>
    <property type="project" value="UniProtKB-KW"/>
</dbReference>
<evidence type="ECO:0000313" key="10">
    <source>
        <dbReference type="EMBL" id="APZ92977.1"/>
    </source>
</evidence>
<dbReference type="PANTHER" id="PTHR30349:SF64">
    <property type="entry name" value="PROPHAGE INTEGRASE INTD-RELATED"/>
    <property type="match status" value="1"/>
</dbReference>
<dbReference type="PROSITE" id="PS51898">
    <property type="entry name" value="TYR_RECOMBINASE"/>
    <property type="match status" value="1"/>
</dbReference>
<keyword evidence="11" id="KW-1185">Reference proteome</keyword>